<protein>
    <submittedName>
        <fullName evidence="2">Uncharacterized protein</fullName>
    </submittedName>
</protein>
<evidence type="ECO:0000313" key="3">
    <source>
        <dbReference type="Proteomes" id="UP001212841"/>
    </source>
</evidence>
<accession>A0AAD5S020</accession>
<reference evidence="2" key="1">
    <citation type="submission" date="2020-05" db="EMBL/GenBank/DDBJ databases">
        <title>Phylogenomic resolution of chytrid fungi.</title>
        <authorList>
            <person name="Stajich J.E."/>
            <person name="Amses K."/>
            <person name="Simmons R."/>
            <person name="Seto K."/>
            <person name="Myers J."/>
            <person name="Bonds A."/>
            <person name="Quandt C.A."/>
            <person name="Barry K."/>
            <person name="Liu P."/>
            <person name="Grigoriev I."/>
            <person name="Longcore J.E."/>
            <person name="James T.Y."/>
        </authorList>
    </citation>
    <scope>NUCLEOTIDE SEQUENCE</scope>
    <source>
        <strain evidence="2">JEL0318</strain>
    </source>
</reference>
<comment type="caution">
    <text evidence="2">The sequence shown here is derived from an EMBL/GenBank/DDBJ whole genome shotgun (WGS) entry which is preliminary data.</text>
</comment>
<sequence length="104" mass="11129">MGRDVGGASGGKHELGFFKEILEEVEGDSVLGRAVRGLRHVAASGRYGWEMELSGKGEGEEGKKEEGKEDKTEEKETVAAKEAEPETGTASRKPVETEGGHDEL</sequence>
<dbReference type="Proteomes" id="UP001212841">
    <property type="component" value="Unassembled WGS sequence"/>
</dbReference>
<gene>
    <name evidence="2" type="ORF">HK097_005643</name>
</gene>
<proteinExistence type="predicted"/>
<name>A0AAD5S020_9FUNG</name>
<keyword evidence="3" id="KW-1185">Reference proteome</keyword>
<feature type="compositionally biased region" description="Basic and acidic residues" evidence="1">
    <location>
        <begin position="53"/>
        <end position="84"/>
    </location>
</feature>
<feature type="compositionally biased region" description="Basic and acidic residues" evidence="1">
    <location>
        <begin position="93"/>
        <end position="104"/>
    </location>
</feature>
<dbReference type="AlphaFoldDB" id="A0AAD5S020"/>
<dbReference type="EMBL" id="JADGJD010002643">
    <property type="protein sequence ID" value="KAJ3030281.1"/>
    <property type="molecule type" value="Genomic_DNA"/>
</dbReference>
<organism evidence="2 3">
    <name type="scientific">Rhizophlyctis rosea</name>
    <dbReference type="NCBI Taxonomy" id="64517"/>
    <lineage>
        <taxon>Eukaryota</taxon>
        <taxon>Fungi</taxon>
        <taxon>Fungi incertae sedis</taxon>
        <taxon>Chytridiomycota</taxon>
        <taxon>Chytridiomycota incertae sedis</taxon>
        <taxon>Chytridiomycetes</taxon>
        <taxon>Rhizophlyctidales</taxon>
        <taxon>Rhizophlyctidaceae</taxon>
        <taxon>Rhizophlyctis</taxon>
    </lineage>
</organism>
<evidence type="ECO:0000313" key="2">
    <source>
        <dbReference type="EMBL" id="KAJ3030281.1"/>
    </source>
</evidence>
<evidence type="ECO:0000256" key="1">
    <source>
        <dbReference type="SAM" id="MobiDB-lite"/>
    </source>
</evidence>
<feature type="region of interest" description="Disordered" evidence="1">
    <location>
        <begin position="49"/>
        <end position="104"/>
    </location>
</feature>